<protein>
    <submittedName>
        <fullName evidence="2">Uncharacterized protein</fullName>
    </submittedName>
</protein>
<feature type="transmembrane region" description="Helical" evidence="1">
    <location>
        <begin position="47"/>
        <end position="70"/>
    </location>
</feature>
<reference evidence="2 3" key="1">
    <citation type="submission" date="2019-10" db="EMBL/GenBank/DDBJ databases">
        <title>Extracellular Electron Transfer in a Candidatus Methanoperedens spp. Enrichment Culture.</title>
        <authorList>
            <person name="Berger S."/>
            <person name="Rangel Shaw D."/>
            <person name="Berben T."/>
            <person name="In 'T Zandt M."/>
            <person name="Frank J."/>
            <person name="Reimann J."/>
            <person name="Jetten M.S.M."/>
            <person name="Welte C.U."/>
        </authorList>
    </citation>
    <scope>NUCLEOTIDE SEQUENCE [LARGE SCALE GENOMIC DNA]</scope>
    <source>
        <strain evidence="2">SB12</strain>
    </source>
</reference>
<proteinExistence type="predicted"/>
<sequence length="148" mass="16505">MKIAIYLTIGIGMLPMMDFHLRMLSIIMGPADGEMDLSLNPVAGFAIMWFFAFVLFAFATACVLALILLFFHGWRSLIPVIPLLLLSGFYVGLYSGGFKLLMPALKAFFPEESKAIAELTGAIVCCSVYGYLLFLFVRHCIHQRSIRV</sequence>
<evidence type="ECO:0000313" key="3">
    <source>
        <dbReference type="Proteomes" id="UP000460298"/>
    </source>
</evidence>
<gene>
    <name evidence="2" type="ORF">F9K24_18380</name>
</gene>
<evidence type="ECO:0000256" key="1">
    <source>
        <dbReference type="SAM" id="Phobius"/>
    </source>
</evidence>
<feature type="transmembrane region" description="Helical" evidence="1">
    <location>
        <begin position="115"/>
        <end position="137"/>
    </location>
</feature>
<feature type="transmembrane region" description="Helical" evidence="1">
    <location>
        <begin position="77"/>
        <end position="95"/>
    </location>
</feature>
<dbReference type="EMBL" id="WBUI01000025">
    <property type="protein sequence ID" value="KAB2929868.1"/>
    <property type="molecule type" value="Genomic_DNA"/>
</dbReference>
<comment type="caution">
    <text evidence="2">The sequence shown here is derived from an EMBL/GenBank/DDBJ whole genome shotgun (WGS) entry which is preliminary data.</text>
</comment>
<keyword evidence="1" id="KW-0472">Membrane</keyword>
<organism evidence="2 3">
    <name type="scientific">Leptonema illini</name>
    <dbReference type="NCBI Taxonomy" id="183"/>
    <lineage>
        <taxon>Bacteria</taxon>
        <taxon>Pseudomonadati</taxon>
        <taxon>Spirochaetota</taxon>
        <taxon>Spirochaetia</taxon>
        <taxon>Leptospirales</taxon>
        <taxon>Leptospiraceae</taxon>
        <taxon>Leptonema</taxon>
    </lineage>
</organism>
<dbReference type="AlphaFoldDB" id="A0A833LVJ3"/>
<dbReference type="Proteomes" id="UP000460298">
    <property type="component" value="Unassembled WGS sequence"/>
</dbReference>
<accession>A0A833LVJ3</accession>
<feature type="transmembrane region" description="Helical" evidence="1">
    <location>
        <begin position="5"/>
        <end position="27"/>
    </location>
</feature>
<keyword evidence="1" id="KW-0812">Transmembrane</keyword>
<name>A0A833LVJ3_9LEPT</name>
<keyword evidence="1" id="KW-1133">Transmembrane helix</keyword>
<evidence type="ECO:0000313" key="2">
    <source>
        <dbReference type="EMBL" id="KAB2929868.1"/>
    </source>
</evidence>